<dbReference type="SUPFAM" id="SSF51206">
    <property type="entry name" value="cAMP-binding domain-like"/>
    <property type="match status" value="1"/>
</dbReference>
<organism evidence="2 3">
    <name type="scientific">Candidatus Desulfobia pelagia</name>
    <dbReference type="NCBI Taxonomy" id="2841692"/>
    <lineage>
        <taxon>Bacteria</taxon>
        <taxon>Pseudomonadati</taxon>
        <taxon>Thermodesulfobacteriota</taxon>
        <taxon>Desulfobulbia</taxon>
        <taxon>Desulfobulbales</taxon>
        <taxon>Desulfobulbaceae</taxon>
        <taxon>Candidatus Desulfobia</taxon>
    </lineage>
</organism>
<reference evidence="2 3" key="1">
    <citation type="submission" date="2020-08" db="EMBL/GenBank/DDBJ databases">
        <title>Bridging the membrane lipid divide: bacteria of the FCB group superphylum have the potential to synthesize archaeal ether lipids.</title>
        <authorList>
            <person name="Villanueva L."/>
            <person name="Von Meijenfeldt F.A.B."/>
            <person name="Westbye A.B."/>
            <person name="Yadav S."/>
            <person name="Hopmans E.C."/>
            <person name="Dutilh B.E."/>
            <person name="Sinninghe Damste J.S."/>
        </authorList>
    </citation>
    <scope>NUCLEOTIDE SEQUENCE [LARGE SCALE GENOMIC DNA]</scope>
    <source>
        <strain evidence="2">NIOZ-UU47</strain>
    </source>
</reference>
<dbReference type="SMART" id="SM00100">
    <property type="entry name" value="cNMP"/>
    <property type="match status" value="1"/>
</dbReference>
<dbReference type="GO" id="GO:0005829">
    <property type="term" value="C:cytosol"/>
    <property type="evidence" value="ECO:0007669"/>
    <property type="project" value="TreeGrafter"/>
</dbReference>
<dbReference type="EMBL" id="JACNJZ010000040">
    <property type="protein sequence ID" value="MBC8316555.1"/>
    <property type="molecule type" value="Genomic_DNA"/>
</dbReference>
<dbReference type="PANTHER" id="PTHR24567">
    <property type="entry name" value="CRP FAMILY TRANSCRIPTIONAL REGULATORY PROTEIN"/>
    <property type="match status" value="1"/>
</dbReference>
<dbReference type="InterPro" id="IPR050397">
    <property type="entry name" value="Env_Response_Regulators"/>
</dbReference>
<protein>
    <submittedName>
        <fullName evidence="2">Cyclic nucleotide-binding domain-containing protein</fullName>
    </submittedName>
</protein>
<dbReference type="InterPro" id="IPR000595">
    <property type="entry name" value="cNMP-bd_dom"/>
</dbReference>
<dbReference type="Proteomes" id="UP000614424">
    <property type="component" value="Unassembled WGS sequence"/>
</dbReference>
<accession>A0A8J6NC29</accession>
<evidence type="ECO:0000259" key="1">
    <source>
        <dbReference type="PROSITE" id="PS50042"/>
    </source>
</evidence>
<sequence>MKDLPVTYHDFLACLPGISEEEYLSLSAFLTYSVFPRDTVVMQEGDPGDFMGFLVRGKMAIRKETNFDGKYILIAILEKGSIFGEISVVEPNPRTATVSALEECHALILSHNNAQKVISGNPELGVKLLSKILRVVGVRLQKSAARIADVL</sequence>
<feature type="domain" description="Cyclic nucleotide-binding" evidence="1">
    <location>
        <begin position="14"/>
        <end position="135"/>
    </location>
</feature>
<dbReference type="PANTHER" id="PTHR24567:SF74">
    <property type="entry name" value="HTH-TYPE TRANSCRIPTIONAL REGULATOR ARCR"/>
    <property type="match status" value="1"/>
</dbReference>
<dbReference type="AlphaFoldDB" id="A0A8J6NC29"/>
<dbReference type="CDD" id="cd00038">
    <property type="entry name" value="CAP_ED"/>
    <property type="match status" value="1"/>
</dbReference>
<evidence type="ECO:0000313" key="2">
    <source>
        <dbReference type="EMBL" id="MBC8316555.1"/>
    </source>
</evidence>
<proteinExistence type="predicted"/>
<dbReference type="Pfam" id="PF00027">
    <property type="entry name" value="cNMP_binding"/>
    <property type="match status" value="1"/>
</dbReference>
<dbReference type="InterPro" id="IPR018488">
    <property type="entry name" value="cNMP-bd_CS"/>
</dbReference>
<dbReference type="Gene3D" id="2.60.120.10">
    <property type="entry name" value="Jelly Rolls"/>
    <property type="match status" value="1"/>
</dbReference>
<gene>
    <name evidence="2" type="ORF">H8E41_01520</name>
</gene>
<evidence type="ECO:0000313" key="3">
    <source>
        <dbReference type="Proteomes" id="UP000614424"/>
    </source>
</evidence>
<dbReference type="PROSITE" id="PS50042">
    <property type="entry name" value="CNMP_BINDING_3"/>
    <property type="match status" value="1"/>
</dbReference>
<name>A0A8J6NC29_9BACT</name>
<dbReference type="InterPro" id="IPR014710">
    <property type="entry name" value="RmlC-like_jellyroll"/>
</dbReference>
<dbReference type="InterPro" id="IPR018490">
    <property type="entry name" value="cNMP-bd_dom_sf"/>
</dbReference>
<dbReference type="GO" id="GO:0003700">
    <property type="term" value="F:DNA-binding transcription factor activity"/>
    <property type="evidence" value="ECO:0007669"/>
    <property type="project" value="TreeGrafter"/>
</dbReference>
<comment type="caution">
    <text evidence="2">The sequence shown here is derived from an EMBL/GenBank/DDBJ whole genome shotgun (WGS) entry which is preliminary data.</text>
</comment>
<dbReference type="PROSITE" id="PS00889">
    <property type="entry name" value="CNMP_BINDING_2"/>
    <property type="match status" value="1"/>
</dbReference>